<comment type="caution">
    <text evidence="8">The sequence shown here is derived from an EMBL/GenBank/DDBJ whole genome shotgun (WGS) entry which is preliminary data.</text>
</comment>
<name>A0ABS1CGC8_9GAMM</name>
<evidence type="ECO:0000256" key="4">
    <source>
        <dbReference type="ARBA" id="ARBA00022982"/>
    </source>
</evidence>
<evidence type="ECO:0000313" key="9">
    <source>
        <dbReference type="Proteomes" id="UP000748752"/>
    </source>
</evidence>
<dbReference type="Pfam" id="PF00301">
    <property type="entry name" value="Rubredoxin"/>
    <property type="match status" value="1"/>
</dbReference>
<keyword evidence="2 6" id="KW-0813">Transport</keyword>
<dbReference type="CDD" id="cd00730">
    <property type="entry name" value="rubredoxin"/>
    <property type="match status" value="1"/>
</dbReference>
<evidence type="ECO:0000256" key="2">
    <source>
        <dbReference type="ARBA" id="ARBA00022448"/>
    </source>
</evidence>
<reference evidence="8 9" key="1">
    <citation type="journal article" date="2020" name="Microorganisms">
        <title>Osmotic Adaptation and Compatible Solute Biosynthesis of Phototrophic Bacteria as Revealed from Genome Analyses.</title>
        <authorList>
            <person name="Imhoff J.F."/>
            <person name="Rahn T."/>
            <person name="Kunzel S."/>
            <person name="Keller A."/>
            <person name="Neulinger S.C."/>
        </authorList>
    </citation>
    <scope>NUCLEOTIDE SEQUENCE [LARGE SCALE GENOMIC DNA]</scope>
    <source>
        <strain evidence="8 9">DSM 6210</strain>
    </source>
</reference>
<dbReference type="InterPro" id="IPR024922">
    <property type="entry name" value="Rubredoxin"/>
</dbReference>
<dbReference type="InterPro" id="IPR024935">
    <property type="entry name" value="Rubredoxin_dom"/>
</dbReference>
<proteinExistence type="inferred from homology"/>
<evidence type="ECO:0000256" key="6">
    <source>
        <dbReference type="PIRNR" id="PIRNR000071"/>
    </source>
</evidence>
<dbReference type="PROSITE" id="PS50903">
    <property type="entry name" value="RUBREDOXIN_LIKE"/>
    <property type="match status" value="1"/>
</dbReference>
<evidence type="ECO:0000256" key="5">
    <source>
        <dbReference type="ARBA" id="ARBA00023004"/>
    </source>
</evidence>
<keyword evidence="5 6" id="KW-0408">Iron</keyword>
<dbReference type="PIRSF" id="PIRSF000071">
    <property type="entry name" value="Rubredoxin"/>
    <property type="match status" value="1"/>
</dbReference>
<dbReference type="PRINTS" id="PR00163">
    <property type="entry name" value="RUBREDOXIN"/>
</dbReference>
<keyword evidence="4 6" id="KW-0249">Electron transport</keyword>
<gene>
    <name evidence="8" type="ORF">CKO31_08400</name>
</gene>
<dbReference type="SUPFAM" id="SSF57802">
    <property type="entry name" value="Rubredoxin-like"/>
    <property type="match status" value="1"/>
</dbReference>
<feature type="domain" description="Rubredoxin-like" evidence="7">
    <location>
        <begin position="8"/>
        <end position="59"/>
    </location>
</feature>
<protein>
    <recommendedName>
        <fullName evidence="6">Rubredoxin</fullName>
    </recommendedName>
</protein>
<dbReference type="InterPro" id="IPR018527">
    <property type="entry name" value="Rubredoxin_Fe_BS"/>
</dbReference>
<evidence type="ECO:0000313" key="8">
    <source>
        <dbReference type="EMBL" id="MBK1630763.1"/>
    </source>
</evidence>
<dbReference type="PROSITE" id="PS00202">
    <property type="entry name" value="RUBREDOXIN"/>
    <property type="match status" value="1"/>
</dbReference>
<dbReference type="PANTHER" id="PTHR47627">
    <property type="entry name" value="RUBREDOXIN"/>
    <property type="match status" value="1"/>
</dbReference>
<evidence type="ECO:0000256" key="1">
    <source>
        <dbReference type="ARBA" id="ARBA00005337"/>
    </source>
</evidence>
<comment type="cofactor">
    <cofactor evidence="6">
        <name>Fe(3+)</name>
        <dbReference type="ChEBI" id="CHEBI:29034"/>
    </cofactor>
    <text evidence="6">Binds 1 Fe(3+) ion per subunit.</text>
</comment>
<organism evidence="8 9">
    <name type="scientific">Thiohalocapsa halophila</name>
    <dbReference type="NCBI Taxonomy" id="69359"/>
    <lineage>
        <taxon>Bacteria</taxon>
        <taxon>Pseudomonadati</taxon>
        <taxon>Pseudomonadota</taxon>
        <taxon>Gammaproteobacteria</taxon>
        <taxon>Chromatiales</taxon>
        <taxon>Chromatiaceae</taxon>
        <taxon>Thiohalocapsa</taxon>
    </lineage>
</organism>
<keyword evidence="3 6" id="KW-0479">Metal-binding</keyword>
<accession>A0ABS1CGC8</accession>
<keyword evidence="9" id="KW-1185">Reference proteome</keyword>
<sequence>MNEDVTAGTRLECRICWHVYDPAEGDELGQVPPGTPFSDLPADWRCPQCDAAKELFLVLD</sequence>
<dbReference type="InterPro" id="IPR024934">
    <property type="entry name" value="Rubredoxin-like_dom"/>
</dbReference>
<evidence type="ECO:0000259" key="7">
    <source>
        <dbReference type="PROSITE" id="PS50903"/>
    </source>
</evidence>
<dbReference type="PANTHER" id="PTHR47627:SF1">
    <property type="entry name" value="RUBREDOXIN-1-RELATED"/>
    <property type="match status" value="1"/>
</dbReference>
<evidence type="ECO:0000256" key="3">
    <source>
        <dbReference type="ARBA" id="ARBA00022723"/>
    </source>
</evidence>
<dbReference type="EMBL" id="NRRV01000016">
    <property type="protein sequence ID" value="MBK1630763.1"/>
    <property type="molecule type" value="Genomic_DNA"/>
</dbReference>
<dbReference type="Proteomes" id="UP000748752">
    <property type="component" value="Unassembled WGS sequence"/>
</dbReference>
<comment type="similarity">
    <text evidence="1 6">Belongs to the rubredoxin family.</text>
</comment>
<dbReference type="Gene3D" id="2.20.28.10">
    <property type="match status" value="1"/>
</dbReference>
<dbReference type="RefSeq" id="WP_200235958.1">
    <property type="nucleotide sequence ID" value="NZ_NRRV01000016.1"/>
</dbReference>
<dbReference type="InterPro" id="IPR050526">
    <property type="entry name" value="Rubredoxin_ET"/>
</dbReference>